<dbReference type="InterPro" id="IPR053185">
    <property type="entry name" value="SET_domain_protein"/>
</dbReference>
<dbReference type="Proteomes" id="UP001251528">
    <property type="component" value="Unassembled WGS sequence"/>
</dbReference>
<feature type="region of interest" description="Disordered" evidence="1">
    <location>
        <begin position="1"/>
        <end position="47"/>
    </location>
</feature>
<comment type="caution">
    <text evidence="2">The sequence shown here is derived from an EMBL/GenBank/DDBJ whole genome shotgun (WGS) entry which is preliminary data.</text>
</comment>
<dbReference type="EMBL" id="JASWJB010000494">
    <property type="protein sequence ID" value="KAK2590067.1"/>
    <property type="molecule type" value="Genomic_DNA"/>
</dbReference>
<evidence type="ECO:0000256" key="1">
    <source>
        <dbReference type="SAM" id="MobiDB-lite"/>
    </source>
</evidence>
<dbReference type="PANTHER" id="PTHR47332:SF4">
    <property type="entry name" value="SET DOMAIN-CONTAINING PROTEIN 5"/>
    <property type="match status" value="1"/>
</dbReference>
<evidence type="ECO:0000313" key="2">
    <source>
        <dbReference type="EMBL" id="KAK2590067.1"/>
    </source>
</evidence>
<proteinExistence type="predicted"/>
<keyword evidence="3" id="KW-1185">Reference proteome</keyword>
<name>A0AAJ0FMU1_9HYPO</name>
<feature type="compositionally biased region" description="Basic and acidic residues" evidence="1">
    <location>
        <begin position="1"/>
        <end position="22"/>
    </location>
</feature>
<organism evidence="2 3">
    <name type="scientific">Conoideocrella luteorostrata</name>
    <dbReference type="NCBI Taxonomy" id="1105319"/>
    <lineage>
        <taxon>Eukaryota</taxon>
        <taxon>Fungi</taxon>
        <taxon>Dikarya</taxon>
        <taxon>Ascomycota</taxon>
        <taxon>Pezizomycotina</taxon>
        <taxon>Sordariomycetes</taxon>
        <taxon>Hypocreomycetidae</taxon>
        <taxon>Hypocreales</taxon>
        <taxon>Clavicipitaceae</taxon>
        <taxon>Conoideocrella</taxon>
    </lineage>
</organism>
<gene>
    <name evidence="2" type="ORF">QQS21_012255</name>
</gene>
<accession>A0AAJ0FMU1</accession>
<reference evidence="2" key="1">
    <citation type="submission" date="2023-06" db="EMBL/GenBank/DDBJ databases">
        <title>Conoideocrella luteorostrata (Hypocreales: Clavicipitaceae), a potential biocontrol fungus for elongate hemlock scale in United States Christmas tree production areas.</title>
        <authorList>
            <person name="Barrett H."/>
            <person name="Lovett B."/>
            <person name="Macias A.M."/>
            <person name="Stajich J.E."/>
            <person name="Kasson M.T."/>
        </authorList>
    </citation>
    <scope>NUCLEOTIDE SEQUENCE</scope>
    <source>
        <strain evidence="2">ARSEF 14590</strain>
    </source>
</reference>
<sequence length="174" mass="19248">MGGGRPRLEIRHPPDRGVRGTKETTASRQAGRRGRREGLEPVLTSDERPGSALEALTVVREIQRLLVLLKEEGISGTSGARAYYDAFQVAIMHSDTAHAREFANRAFFAQNIVEGLDSPEVQRLNKLAADPTQHASYGLSKMWKTAFDNSPIYSTRNISITSFGEDKPMLLFCS</sequence>
<dbReference type="PANTHER" id="PTHR47332">
    <property type="entry name" value="SET DOMAIN-CONTAINING PROTEIN 5"/>
    <property type="match status" value="1"/>
</dbReference>
<evidence type="ECO:0000313" key="3">
    <source>
        <dbReference type="Proteomes" id="UP001251528"/>
    </source>
</evidence>
<dbReference type="AlphaFoldDB" id="A0AAJ0FMU1"/>
<protein>
    <submittedName>
        <fullName evidence="2">Uncharacterized protein</fullName>
    </submittedName>
</protein>